<comment type="caution">
    <text evidence="1">The sequence shown here is derived from an EMBL/GenBank/DDBJ whole genome shotgun (WGS) entry which is preliminary data.</text>
</comment>
<sequence>MQSSHQSIGIVGAGAAGLYAALLLQSAGHRVKIFEGTGRVGGRIRTERFSFERHQYFEAGAMRIPDSTFHAITFDLIRYVQDAAISEDRQINLIPYNIGAPGNRLRINGVHGDGQHASAATPASIGWRVPEEYNARTAADLMWQAIGKFVVEMEADFDAGFASLLKYDNLSFRYYLLSVASLPESVIDFMETVLSQTNQFSLGSCTEMVMQYMDFNTKDWWTIDDGMDRLPTAMAHLVGYENITFGARVCGLTTEADGRVTISTLGLNGVTRSTFDKVVMAIPPSALKMIPDRPRWNHKKELAIRSMHYEPLYKMGLRFKTRFWERVEKRSTRGGQTTTDLPIRWIVYPSNGIDTDGPGVLLIYAWMTDAAGWLPLTQDERKNLALRGISQEYQGERDVDGSIIDVYDLLIDASDYAWSTDTATGDAMFLPGQFKRDFEVARRNEGNIYFAGEHLSRHHTWISGALDSALWTVSKMLDQPVKPLAGHGLSHLSPLAAPMLLVNGSPDEVRWTYKEVVHVYRSGDESDGSDMDVRHGHRGWKQVKKVRRITRSSERSLSLKRKYLEDIEEPFRF</sequence>
<keyword evidence="2" id="KW-1185">Reference proteome</keyword>
<evidence type="ECO:0000313" key="1">
    <source>
        <dbReference type="EMBL" id="KAI0051530.1"/>
    </source>
</evidence>
<gene>
    <name evidence="1" type="ORF">FA95DRAFT_1569836</name>
</gene>
<evidence type="ECO:0000313" key="2">
    <source>
        <dbReference type="Proteomes" id="UP000814033"/>
    </source>
</evidence>
<reference evidence="1" key="2">
    <citation type="journal article" date="2022" name="New Phytol.">
        <title>Evolutionary transition to the ectomycorrhizal habit in the genomes of a hyperdiverse lineage of mushroom-forming fungi.</title>
        <authorList>
            <person name="Looney B."/>
            <person name="Miyauchi S."/>
            <person name="Morin E."/>
            <person name="Drula E."/>
            <person name="Courty P.E."/>
            <person name="Kohler A."/>
            <person name="Kuo A."/>
            <person name="LaButti K."/>
            <person name="Pangilinan J."/>
            <person name="Lipzen A."/>
            <person name="Riley R."/>
            <person name="Andreopoulos W."/>
            <person name="He G."/>
            <person name="Johnson J."/>
            <person name="Nolan M."/>
            <person name="Tritt A."/>
            <person name="Barry K.W."/>
            <person name="Grigoriev I.V."/>
            <person name="Nagy L.G."/>
            <person name="Hibbett D."/>
            <person name="Henrissat B."/>
            <person name="Matheny P.B."/>
            <person name="Labbe J."/>
            <person name="Martin F.M."/>
        </authorList>
    </citation>
    <scope>NUCLEOTIDE SEQUENCE</scope>
    <source>
        <strain evidence="1">FP105234-sp</strain>
    </source>
</reference>
<proteinExistence type="predicted"/>
<reference evidence="1" key="1">
    <citation type="submission" date="2021-02" db="EMBL/GenBank/DDBJ databases">
        <authorList>
            <consortium name="DOE Joint Genome Institute"/>
            <person name="Ahrendt S."/>
            <person name="Looney B.P."/>
            <person name="Miyauchi S."/>
            <person name="Morin E."/>
            <person name="Drula E."/>
            <person name="Courty P.E."/>
            <person name="Chicoki N."/>
            <person name="Fauchery L."/>
            <person name="Kohler A."/>
            <person name="Kuo A."/>
            <person name="Labutti K."/>
            <person name="Pangilinan J."/>
            <person name="Lipzen A."/>
            <person name="Riley R."/>
            <person name="Andreopoulos W."/>
            <person name="He G."/>
            <person name="Johnson J."/>
            <person name="Barry K.W."/>
            <person name="Grigoriev I.V."/>
            <person name="Nagy L."/>
            <person name="Hibbett D."/>
            <person name="Henrissat B."/>
            <person name="Matheny P.B."/>
            <person name="Labbe J."/>
            <person name="Martin F."/>
        </authorList>
    </citation>
    <scope>NUCLEOTIDE SEQUENCE</scope>
    <source>
        <strain evidence="1">FP105234-sp</strain>
    </source>
</reference>
<dbReference type="EMBL" id="MU275851">
    <property type="protein sequence ID" value="KAI0051530.1"/>
    <property type="molecule type" value="Genomic_DNA"/>
</dbReference>
<organism evidence="1 2">
    <name type="scientific">Auriscalpium vulgare</name>
    <dbReference type="NCBI Taxonomy" id="40419"/>
    <lineage>
        <taxon>Eukaryota</taxon>
        <taxon>Fungi</taxon>
        <taxon>Dikarya</taxon>
        <taxon>Basidiomycota</taxon>
        <taxon>Agaricomycotina</taxon>
        <taxon>Agaricomycetes</taxon>
        <taxon>Russulales</taxon>
        <taxon>Auriscalpiaceae</taxon>
        <taxon>Auriscalpium</taxon>
    </lineage>
</organism>
<protein>
    <submittedName>
        <fullName evidence="1">Amine oxidase</fullName>
    </submittedName>
</protein>
<dbReference type="Proteomes" id="UP000814033">
    <property type="component" value="Unassembled WGS sequence"/>
</dbReference>
<accession>A0ACB8S595</accession>
<name>A0ACB8S595_9AGAM</name>